<dbReference type="OrthoDB" id="155880at2"/>
<dbReference type="PROSITE" id="PS50887">
    <property type="entry name" value="GGDEF"/>
    <property type="match status" value="1"/>
</dbReference>
<dbReference type="InterPro" id="IPR000700">
    <property type="entry name" value="PAS-assoc_C"/>
</dbReference>
<feature type="transmembrane region" description="Helical" evidence="1">
    <location>
        <begin position="36"/>
        <end position="55"/>
    </location>
</feature>
<evidence type="ECO:0000256" key="1">
    <source>
        <dbReference type="SAM" id="Phobius"/>
    </source>
</evidence>
<keyword evidence="1" id="KW-0472">Membrane</keyword>
<dbReference type="InterPro" id="IPR031621">
    <property type="entry name" value="HisKA_7TM"/>
</dbReference>
<dbReference type="EMBL" id="DF967972">
    <property type="protein sequence ID" value="GAP13751.1"/>
    <property type="molecule type" value="Genomic_DNA"/>
</dbReference>
<keyword evidence="1" id="KW-0812">Transmembrane</keyword>
<dbReference type="InterPro" id="IPR050469">
    <property type="entry name" value="Diguanylate_Cyclase"/>
</dbReference>
<dbReference type="GO" id="GO:0052621">
    <property type="term" value="F:diguanylate cyclase activity"/>
    <property type="evidence" value="ECO:0007669"/>
    <property type="project" value="TreeGrafter"/>
</dbReference>
<feature type="domain" description="PAC" evidence="2">
    <location>
        <begin position="295"/>
        <end position="348"/>
    </location>
</feature>
<proteinExistence type="predicted"/>
<dbReference type="PROSITE" id="PS50113">
    <property type="entry name" value="PAC"/>
    <property type="match status" value="1"/>
</dbReference>
<dbReference type="Gene3D" id="3.30.450.20">
    <property type="entry name" value="PAS domain"/>
    <property type="match status" value="1"/>
</dbReference>
<dbReference type="SUPFAM" id="SSF55073">
    <property type="entry name" value="Nucleotide cyclase"/>
    <property type="match status" value="1"/>
</dbReference>
<dbReference type="Gene3D" id="3.30.70.270">
    <property type="match status" value="1"/>
</dbReference>
<feature type="domain" description="GGDEF" evidence="3">
    <location>
        <begin position="380"/>
        <end position="510"/>
    </location>
</feature>
<feature type="transmembrane region" description="Helical" evidence="1">
    <location>
        <begin position="176"/>
        <end position="194"/>
    </location>
</feature>
<gene>
    <name evidence="4" type="ORF">LARV_01506</name>
</gene>
<evidence type="ECO:0000259" key="2">
    <source>
        <dbReference type="PROSITE" id="PS50113"/>
    </source>
</evidence>
<dbReference type="FunFam" id="3.30.70.270:FF:000001">
    <property type="entry name" value="Diguanylate cyclase domain protein"/>
    <property type="match status" value="1"/>
</dbReference>
<dbReference type="RefSeq" id="WP_075073070.1">
    <property type="nucleotide sequence ID" value="NZ_DF967972.1"/>
</dbReference>
<evidence type="ECO:0000313" key="4">
    <source>
        <dbReference type="EMBL" id="GAP13751.1"/>
    </source>
</evidence>
<dbReference type="GO" id="GO:0005886">
    <property type="term" value="C:plasma membrane"/>
    <property type="evidence" value="ECO:0007669"/>
    <property type="project" value="TreeGrafter"/>
</dbReference>
<keyword evidence="1" id="KW-1133">Transmembrane helix</keyword>
<dbReference type="Proteomes" id="UP000055060">
    <property type="component" value="Unassembled WGS sequence"/>
</dbReference>
<feature type="transmembrane region" description="Helical" evidence="1">
    <location>
        <begin position="142"/>
        <end position="164"/>
    </location>
</feature>
<feature type="transmembrane region" description="Helical" evidence="1">
    <location>
        <begin position="206"/>
        <end position="223"/>
    </location>
</feature>
<dbReference type="PANTHER" id="PTHR45138:SF9">
    <property type="entry name" value="DIGUANYLATE CYCLASE DGCM-RELATED"/>
    <property type="match status" value="1"/>
</dbReference>
<dbReference type="GO" id="GO:0043709">
    <property type="term" value="P:cell adhesion involved in single-species biofilm formation"/>
    <property type="evidence" value="ECO:0007669"/>
    <property type="project" value="TreeGrafter"/>
</dbReference>
<dbReference type="GO" id="GO:1902201">
    <property type="term" value="P:negative regulation of bacterial-type flagellum-dependent cell motility"/>
    <property type="evidence" value="ECO:0007669"/>
    <property type="project" value="TreeGrafter"/>
</dbReference>
<sequence>MVLFVLPLFISAIITGGLAWYSGSYHCVPGVREFRLSLLITSIWSLFYAFELLLPTVTTKLVASSLGFTAVAALPVPWLATVMKFTGRGNQFKRYFPFILIIPVFTIAAVWSNPLHHLFIQRVSLDVNDLFPIMKEQYGPLFWVHTSYTYFLYVLAAGFLVRLLAHSSRRYIGQPLTMLIGMLIPLVWNVMYVTDILPNQRLDLTPYLYSISGIFLLLGLVYARLFDILPVARDVVMDAICDAVIVLDFQNRVVDLNFAARKVFGWPSETQLISQPFKKIFAPWPAVMELLGSQRPQRTELVLERDQELFYYQATLSLLNDSQGNSLGMLLMLHDNTDSKLMEQDLRRLTVTDPLTELGNRRKFFNALDSEFTRAKRYHHVYSLVMLDLDNYKSINDRYTHLVGDEALRMAANAMRRTVRKTDTVARYGGDEFVALLPNTQEEGALQLAQRLRDAIHDCQVSENEHLTASLGVAVYWPEDQGSEDLLARADLALYQAKEEMLGIVLAEKHSQIMDAAR</sequence>
<evidence type="ECO:0000313" key="5">
    <source>
        <dbReference type="Proteomes" id="UP000055060"/>
    </source>
</evidence>
<reference evidence="4" key="1">
    <citation type="submission" date="2015-07" db="EMBL/GenBank/DDBJ databases">
        <title>Draft Genome Sequences of Anaerolinea thermolimosa IMO-1, Bellilinea caldifistulae GOMI-1, Leptolinea tardivitalis YMTK-2, Levilinea saccharolytica KIBI-1,Longilinea arvoryzae KOME-1, Previously Described as Members of the Anaerolineaceae (Chloroflexi).</title>
        <authorList>
            <person name="Sekiguchi Y."/>
            <person name="Ohashi A."/>
            <person name="Matsuura N."/>
            <person name="Tourlousse M.D."/>
        </authorList>
    </citation>
    <scope>NUCLEOTIDE SEQUENCE [LARGE SCALE GENOMIC DNA]</scope>
    <source>
        <strain evidence="4">KOME-1</strain>
    </source>
</reference>
<dbReference type="CDD" id="cd00130">
    <property type="entry name" value="PAS"/>
    <property type="match status" value="1"/>
</dbReference>
<dbReference type="SMART" id="SM00267">
    <property type="entry name" value="GGDEF"/>
    <property type="match status" value="1"/>
</dbReference>
<dbReference type="NCBIfam" id="TIGR00229">
    <property type="entry name" value="sensory_box"/>
    <property type="match status" value="1"/>
</dbReference>
<dbReference type="InterPro" id="IPR000014">
    <property type="entry name" value="PAS"/>
</dbReference>
<dbReference type="PANTHER" id="PTHR45138">
    <property type="entry name" value="REGULATORY COMPONENTS OF SENSORY TRANSDUCTION SYSTEM"/>
    <property type="match status" value="1"/>
</dbReference>
<name>A0A0S7B8R9_9CHLR</name>
<dbReference type="InterPro" id="IPR035965">
    <property type="entry name" value="PAS-like_dom_sf"/>
</dbReference>
<keyword evidence="5" id="KW-1185">Reference proteome</keyword>
<dbReference type="NCBIfam" id="TIGR00254">
    <property type="entry name" value="GGDEF"/>
    <property type="match status" value="1"/>
</dbReference>
<dbReference type="Pfam" id="PF08448">
    <property type="entry name" value="PAS_4"/>
    <property type="match status" value="1"/>
</dbReference>
<protein>
    <submittedName>
        <fullName evidence="4">Protein containg PAS domain S-box</fullName>
    </submittedName>
</protein>
<dbReference type="InterPro" id="IPR013656">
    <property type="entry name" value="PAS_4"/>
</dbReference>
<dbReference type="CDD" id="cd01949">
    <property type="entry name" value="GGDEF"/>
    <property type="match status" value="1"/>
</dbReference>
<evidence type="ECO:0000259" key="3">
    <source>
        <dbReference type="PROSITE" id="PS50887"/>
    </source>
</evidence>
<feature type="transmembrane region" description="Helical" evidence="1">
    <location>
        <begin position="95"/>
        <end position="112"/>
    </location>
</feature>
<dbReference type="SUPFAM" id="SSF55785">
    <property type="entry name" value="PYP-like sensor domain (PAS domain)"/>
    <property type="match status" value="1"/>
</dbReference>
<dbReference type="AlphaFoldDB" id="A0A0S7B8R9"/>
<dbReference type="InterPro" id="IPR029787">
    <property type="entry name" value="Nucleotide_cyclase"/>
</dbReference>
<dbReference type="Pfam" id="PF00990">
    <property type="entry name" value="GGDEF"/>
    <property type="match status" value="1"/>
</dbReference>
<feature type="transmembrane region" description="Helical" evidence="1">
    <location>
        <begin position="61"/>
        <end position="83"/>
    </location>
</feature>
<dbReference type="STRING" id="360412.LARV_01506"/>
<accession>A0A0S7B8R9</accession>
<feature type="transmembrane region" description="Helical" evidence="1">
    <location>
        <begin position="6"/>
        <end position="24"/>
    </location>
</feature>
<dbReference type="InterPro" id="IPR043128">
    <property type="entry name" value="Rev_trsase/Diguanyl_cyclase"/>
</dbReference>
<dbReference type="Pfam" id="PF16927">
    <property type="entry name" value="HisKA_7TM"/>
    <property type="match status" value="1"/>
</dbReference>
<dbReference type="InterPro" id="IPR000160">
    <property type="entry name" value="GGDEF_dom"/>
</dbReference>
<organism evidence="4">
    <name type="scientific">Longilinea arvoryzae</name>
    <dbReference type="NCBI Taxonomy" id="360412"/>
    <lineage>
        <taxon>Bacteria</taxon>
        <taxon>Bacillati</taxon>
        <taxon>Chloroflexota</taxon>
        <taxon>Anaerolineae</taxon>
        <taxon>Anaerolineales</taxon>
        <taxon>Anaerolineaceae</taxon>
        <taxon>Longilinea</taxon>
    </lineage>
</organism>